<dbReference type="EMBL" id="CAMXCT010005501">
    <property type="protein sequence ID" value="CAI4012498.1"/>
    <property type="molecule type" value="Genomic_DNA"/>
</dbReference>
<sequence length="1114" mass="123676">VTSATKVTVVSASFLSAGPVVDLVLDDSSLVLAHRPLSADHVFNLVELCSGVGISSIGFSRVGFRHRCSVERQPKLAELHSLLHPQVPIVCADITQDTTAGLVFAHCPDPCTIMSGIACQPFSRGGSQRGQQDSRSTSLPGTLRMMYLLQSPALVLECVVPARDNMYVRGHLQALVDQLGYHVVECSLRLENVWSACRYRWWVIATHPCIGPVKIPAFPTGSSLVVRDLMPYVHRWPSDDETQLILHGPELERFQLGGQSLRQHQVKPDIKLPTALHSWGNQTQPCECECRPSGFSDELLTTKGLYAQLLQLPATEGQAGAWRHLHVLEVCLLNGVPLNLPWGCNQRLNLCAIGQMACPMHSIWLAASLARHMQMLFTNTSPADPTALLQALKHEVMTQGRDLFPSVPRQPIAPDRCAITIQEPGLSAWTLVFPPTTVVKDLILAHGRLHAIPLDEIWVKDDENNLTTHEAKLSLFPRLTIGKYEDLYPYDPSIGSAEVPQALADLNADTQMDCLLTMMIVGIACSSAVGDVATISPRDVELCSSMRRPTVPVDTRLSLLDNQAHAWADDEVWWHLSAIAVPKPKETAILDPLIAHTWLTAGTPAAVQYWASMQPRFNRIASVVLLDGHWTPCIWILRPAELEVILWEHDDVDINGLNCLHGLLSSVFGLPHFRTSCTRRQFGEQNCGAAAIIFLQHRLTGTALPETAAQLQDAADELREAFRQSMEGFNQVPRPWCWGSGITDTQSVLNALLQQHGVPIHAAPTRAKLVLQSIGQDAERKAKKANPKATGPKVMPSRPMDIDPAKLTLAVLQILPPLQTCREDSCQCGKWHPTGPDTAQDALLDVFRRQFFTDAGRPTKHAQASHFSVQVRYLKSQELALLQLSGLHGVYLEPRLPDASAPTDEYQVVWLPQADFATAQHQSKCEPMSLGLARSGRRYGPRVTAKNFQQVFQKLKPDGQFLSPEHGTVMGPQSTIELCSSKSTLDPWTVQDPWQQALTKVPAQPAPTMTPQLQELEERLERSIMEKLPMDRMETDDTEDRLQTLEKQMQHLANRHQALEGTVAENHRQHSAQVQTLQAQMMSQMEVQRTHMSNMFEDQMSKLETILAKKGRFE</sequence>
<evidence type="ECO:0000313" key="7">
    <source>
        <dbReference type="Proteomes" id="UP001152797"/>
    </source>
</evidence>
<dbReference type="GO" id="GO:0032259">
    <property type="term" value="P:methylation"/>
    <property type="evidence" value="ECO:0007669"/>
    <property type="project" value="UniProtKB-KW"/>
</dbReference>
<evidence type="ECO:0000256" key="4">
    <source>
        <dbReference type="SAM" id="MobiDB-lite"/>
    </source>
</evidence>
<keyword evidence="7" id="KW-1185">Reference proteome</keyword>
<comment type="caution">
    <text evidence="5">The sequence shown here is derived from an EMBL/GenBank/DDBJ whole genome shotgun (WGS) entry which is preliminary data.</text>
</comment>
<gene>
    <name evidence="5" type="ORF">C1SCF055_LOCUS37556</name>
</gene>
<dbReference type="Gene3D" id="3.40.50.150">
    <property type="entry name" value="Vaccinia Virus protein VP39"/>
    <property type="match status" value="1"/>
</dbReference>
<feature type="coiled-coil region" evidence="3">
    <location>
        <begin position="1035"/>
        <end position="1062"/>
    </location>
</feature>
<reference evidence="5" key="1">
    <citation type="submission" date="2022-10" db="EMBL/GenBank/DDBJ databases">
        <authorList>
            <person name="Chen Y."/>
            <person name="Dougan E. K."/>
            <person name="Chan C."/>
            <person name="Rhodes N."/>
            <person name="Thang M."/>
        </authorList>
    </citation>
    <scope>NUCLEOTIDE SEQUENCE</scope>
</reference>
<accession>A0A9P1DPP5</accession>
<organism evidence="5">
    <name type="scientific">Cladocopium goreaui</name>
    <dbReference type="NCBI Taxonomy" id="2562237"/>
    <lineage>
        <taxon>Eukaryota</taxon>
        <taxon>Sar</taxon>
        <taxon>Alveolata</taxon>
        <taxon>Dinophyceae</taxon>
        <taxon>Suessiales</taxon>
        <taxon>Symbiodiniaceae</taxon>
        <taxon>Cladocopium</taxon>
    </lineage>
</organism>
<feature type="non-terminal residue" evidence="5">
    <location>
        <position position="1114"/>
    </location>
</feature>
<evidence type="ECO:0000256" key="3">
    <source>
        <dbReference type="SAM" id="Coils"/>
    </source>
</evidence>
<dbReference type="Proteomes" id="UP001152797">
    <property type="component" value="Unassembled WGS sequence"/>
</dbReference>
<dbReference type="InterPro" id="IPR001525">
    <property type="entry name" value="C5_MeTfrase"/>
</dbReference>
<evidence type="ECO:0000256" key="2">
    <source>
        <dbReference type="ARBA" id="ARBA00022679"/>
    </source>
</evidence>
<dbReference type="GO" id="GO:0008168">
    <property type="term" value="F:methyltransferase activity"/>
    <property type="evidence" value="ECO:0007669"/>
    <property type="project" value="UniProtKB-KW"/>
</dbReference>
<keyword evidence="1" id="KW-0489">Methyltransferase</keyword>
<proteinExistence type="predicted"/>
<protein>
    <submittedName>
        <fullName evidence="5">Uncharacterized protein</fullName>
    </submittedName>
</protein>
<dbReference type="EMBL" id="CAMXCT020005501">
    <property type="protein sequence ID" value="CAL1165873.1"/>
    <property type="molecule type" value="Genomic_DNA"/>
</dbReference>
<keyword evidence="2" id="KW-0808">Transferase</keyword>
<dbReference type="SUPFAM" id="SSF53335">
    <property type="entry name" value="S-adenosyl-L-methionine-dependent methyltransferases"/>
    <property type="match status" value="1"/>
</dbReference>
<evidence type="ECO:0000313" key="6">
    <source>
        <dbReference type="EMBL" id="CAL4799810.1"/>
    </source>
</evidence>
<dbReference type="EMBL" id="CAMXCT030005501">
    <property type="protein sequence ID" value="CAL4799810.1"/>
    <property type="molecule type" value="Genomic_DNA"/>
</dbReference>
<feature type="region of interest" description="Disordered" evidence="4">
    <location>
        <begin position="778"/>
        <end position="799"/>
    </location>
</feature>
<evidence type="ECO:0000313" key="5">
    <source>
        <dbReference type="EMBL" id="CAI4012498.1"/>
    </source>
</evidence>
<dbReference type="AlphaFoldDB" id="A0A9P1DPP5"/>
<dbReference type="Pfam" id="PF00145">
    <property type="entry name" value="DNA_methylase"/>
    <property type="match status" value="1"/>
</dbReference>
<reference evidence="6 7" key="2">
    <citation type="submission" date="2024-05" db="EMBL/GenBank/DDBJ databases">
        <authorList>
            <person name="Chen Y."/>
            <person name="Shah S."/>
            <person name="Dougan E. K."/>
            <person name="Thang M."/>
            <person name="Chan C."/>
        </authorList>
    </citation>
    <scope>NUCLEOTIDE SEQUENCE [LARGE SCALE GENOMIC DNA]</scope>
</reference>
<name>A0A9P1DPP5_9DINO</name>
<dbReference type="InterPro" id="IPR029063">
    <property type="entry name" value="SAM-dependent_MTases_sf"/>
</dbReference>
<keyword evidence="3" id="KW-0175">Coiled coil</keyword>
<evidence type="ECO:0000256" key="1">
    <source>
        <dbReference type="ARBA" id="ARBA00022603"/>
    </source>
</evidence>